<evidence type="ECO:0000256" key="2">
    <source>
        <dbReference type="ARBA" id="ARBA00022448"/>
    </source>
</evidence>
<evidence type="ECO:0000256" key="7">
    <source>
        <dbReference type="RuleBase" id="RU363032"/>
    </source>
</evidence>
<feature type="transmembrane region" description="Helical" evidence="7">
    <location>
        <begin position="68"/>
        <end position="94"/>
    </location>
</feature>
<dbReference type="SUPFAM" id="SSF161098">
    <property type="entry name" value="MetI-like"/>
    <property type="match status" value="1"/>
</dbReference>
<accession>A0ABT2UIE5</accession>
<protein>
    <submittedName>
        <fullName evidence="9">ABC transporter permease subunit</fullName>
    </submittedName>
</protein>
<dbReference type="PANTHER" id="PTHR43227">
    <property type="entry name" value="BLL4140 PROTEIN"/>
    <property type="match status" value="1"/>
</dbReference>
<evidence type="ECO:0000256" key="1">
    <source>
        <dbReference type="ARBA" id="ARBA00004651"/>
    </source>
</evidence>
<dbReference type="InterPro" id="IPR000515">
    <property type="entry name" value="MetI-like"/>
</dbReference>
<keyword evidence="5 7" id="KW-1133">Transmembrane helix</keyword>
<feature type="transmembrane region" description="Helical" evidence="7">
    <location>
        <begin position="7"/>
        <end position="27"/>
    </location>
</feature>
<keyword evidence="2 7" id="KW-0813">Transport</keyword>
<dbReference type="PANTHER" id="PTHR43227:SF11">
    <property type="entry name" value="BLL4140 PROTEIN"/>
    <property type="match status" value="1"/>
</dbReference>
<evidence type="ECO:0000259" key="8">
    <source>
        <dbReference type="PROSITE" id="PS50928"/>
    </source>
</evidence>
<dbReference type="Proteomes" id="UP001652445">
    <property type="component" value="Unassembled WGS sequence"/>
</dbReference>
<dbReference type="InterPro" id="IPR035906">
    <property type="entry name" value="MetI-like_sf"/>
</dbReference>
<evidence type="ECO:0000256" key="5">
    <source>
        <dbReference type="ARBA" id="ARBA00022989"/>
    </source>
</evidence>
<keyword evidence="3" id="KW-1003">Cell membrane</keyword>
<evidence type="ECO:0000256" key="4">
    <source>
        <dbReference type="ARBA" id="ARBA00022692"/>
    </source>
</evidence>
<keyword evidence="4 7" id="KW-0812">Transmembrane</keyword>
<sequence>MRSKHHVWSYYAMIAPAAILVIIYEILPLFGLVMAFQDFIPAKGIFNSPFVGLENFKYMFELPESSRIFFNTIFIAVSKIIMNLAVPLVFALMLNEVVQHTLKRWIQTIVYLPHFMSWVILAGVLTNMLSTSGILNSMLKGMGIEPIFFLGSNTWFPIVIVGSDVWKEFGFNAVIFMAALTAINPSLYEAAKIDGANKLQQMRYITLTGIAPTIVLLACLGIGKVMNAGFEQIFNLYNPSVYESGDIIDTYVYRIGMIQHQYGLATAVGVLKSVVGFLLVVISWKLADKWANYRIF</sequence>
<feature type="transmembrane region" description="Helical" evidence="7">
    <location>
        <begin position="155"/>
        <end position="183"/>
    </location>
</feature>
<dbReference type="PROSITE" id="PS50928">
    <property type="entry name" value="ABC_TM1"/>
    <property type="match status" value="1"/>
</dbReference>
<reference evidence="9 10" key="1">
    <citation type="submission" date="2022-09" db="EMBL/GenBank/DDBJ databases">
        <authorList>
            <person name="Han X.L."/>
            <person name="Wang Q."/>
            <person name="Lu T."/>
        </authorList>
    </citation>
    <scope>NUCLEOTIDE SEQUENCE [LARGE SCALE GENOMIC DNA]</scope>
    <source>
        <strain evidence="9 10">WQ 127069</strain>
    </source>
</reference>
<comment type="similarity">
    <text evidence="7">Belongs to the binding-protein-dependent transport system permease family.</text>
</comment>
<feature type="domain" description="ABC transmembrane type-1" evidence="8">
    <location>
        <begin position="69"/>
        <end position="283"/>
    </location>
</feature>
<organism evidence="9 10">
    <name type="scientific">Paenibacillus baimaensis</name>
    <dbReference type="NCBI Taxonomy" id="2982185"/>
    <lineage>
        <taxon>Bacteria</taxon>
        <taxon>Bacillati</taxon>
        <taxon>Bacillota</taxon>
        <taxon>Bacilli</taxon>
        <taxon>Bacillales</taxon>
        <taxon>Paenibacillaceae</taxon>
        <taxon>Paenibacillus</taxon>
    </lineage>
</organism>
<evidence type="ECO:0000256" key="3">
    <source>
        <dbReference type="ARBA" id="ARBA00022475"/>
    </source>
</evidence>
<dbReference type="Gene3D" id="1.10.3720.10">
    <property type="entry name" value="MetI-like"/>
    <property type="match status" value="1"/>
</dbReference>
<comment type="subcellular location">
    <subcellularLocation>
        <location evidence="1 7">Cell membrane</location>
        <topology evidence="1 7">Multi-pass membrane protein</topology>
    </subcellularLocation>
</comment>
<evidence type="ECO:0000256" key="6">
    <source>
        <dbReference type="ARBA" id="ARBA00023136"/>
    </source>
</evidence>
<feature type="transmembrane region" description="Helical" evidence="7">
    <location>
        <begin position="204"/>
        <end position="223"/>
    </location>
</feature>
<dbReference type="InterPro" id="IPR050809">
    <property type="entry name" value="UgpAE/MalFG_permease"/>
</dbReference>
<name>A0ABT2UIE5_9BACL</name>
<gene>
    <name evidence="9" type="ORF">OB236_19950</name>
</gene>
<proteinExistence type="inferred from homology"/>
<dbReference type="Pfam" id="PF00528">
    <property type="entry name" value="BPD_transp_1"/>
    <property type="match status" value="1"/>
</dbReference>
<evidence type="ECO:0000313" key="9">
    <source>
        <dbReference type="EMBL" id="MCU6794383.1"/>
    </source>
</evidence>
<keyword evidence="6 7" id="KW-0472">Membrane</keyword>
<dbReference type="CDD" id="cd06261">
    <property type="entry name" value="TM_PBP2"/>
    <property type="match status" value="1"/>
</dbReference>
<keyword evidence="10" id="KW-1185">Reference proteome</keyword>
<evidence type="ECO:0000313" key="10">
    <source>
        <dbReference type="Proteomes" id="UP001652445"/>
    </source>
</evidence>
<feature type="transmembrane region" description="Helical" evidence="7">
    <location>
        <begin position="262"/>
        <end position="284"/>
    </location>
</feature>
<comment type="caution">
    <text evidence="9">The sequence shown here is derived from an EMBL/GenBank/DDBJ whole genome shotgun (WGS) entry which is preliminary data.</text>
</comment>
<dbReference type="EMBL" id="JAOQIO010000084">
    <property type="protein sequence ID" value="MCU6794383.1"/>
    <property type="molecule type" value="Genomic_DNA"/>
</dbReference>
<feature type="transmembrane region" description="Helical" evidence="7">
    <location>
        <begin position="115"/>
        <end position="135"/>
    </location>
</feature>
<dbReference type="RefSeq" id="WP_262685546.1">
    <property type="nucleotide sequence ID" value="NZ_JAOQIO010000084.1"/>
</dbReference>